<accession>A0A413YTN8</accession>
<dbReference type="EMBL" id="QSIS01000014">
    <property type="protein sequence ID" value="RHD07298.1"/>
    <property type="molecule type" value="Genomic_DNA"/>
</dbReference>
<evidence type="ECO:0008006" key="8">
    <source>
        <dbReference type="Google" id="ProtNLM"/>
    </source>
</evidence>
<gene>
    <name evidence="4" type="ORF">DW007_15285</name>
    <name evidence="3" type="ORF">DW811_10360</name>
    <name evidence="2" type="ORF">DW858_10000</name>
</gene>
<dbReference type="Proteomes" id="UP000285201">
    <property type="component" value="Unassembled WGS sequence"/>
</dbReference>
<reference evidence="5 6" key="1">
    <citation type="submission" date="2018-08" db="EMBL/GenBank/DDBJ databases">
        <title>A genome reference for cultivated species of the human gut microbiota.</title>
        <authorList>
            <person name="Zou Y."/>
            <person name="Xue W."/>
            <person name="Luo G."/>
        </authorList>
    </citation>
    <scope>NUCLEOTIDE SEQUENCE [LARGE SCALE GENOMIC DNA]</scope>
    <source>
        <strain evidence="4 6">AF36-7BH</strain>
        <strain evidence="3 5">AM32-2AC</strain>
        <strain evidence="2 7">AM37-3BH</strain>
    </source>
</reference>
<evidence type="ECO:0000313" key="3">
    <source>
        <dbReference type="EMBL" id="RHD07298.1"/>
    </source>
</evidence>
<comment type="caution">
    <text evidence="2">The sequence shown here is derived from an EMBL/GenBank/DDBJ whole genome shotgun (WGS) entry which is preliminary data.</text>
</comment>
<evidence type="ECO:0000313" key="7">
    <source>
        <dbReference type="Proteomes" id="UP000285844"/>
    </source>
</evidence>
<dbReference type="InterPro" id="IPR011047">
    <property type="entry name" value="Quinoprotein_ADH-like_sf"/>
</dbReference>
<proteinExistence type="predicted"/>
<sequence length="389" mass="44737">MRKINLFIGMVLTTVLLAACGQHNKPEFKGDISGENDLEQTQSYFTNGMHEVTKCPTGYYYMSEQEMAGVNLLKYYDNEEQKSIVLCNKPQCEHNSKECMAYLDMSEYKPKIYYYNSFIYMIRMNGDLEQISADGSERIVLGNVCNSGSSDTINVSFNGDTAYISKENEEGINGDIKVEIYAFNIQTKESKRIYSETSYGLGIKSLNTYGGNTYFIKMNVSKDDNDLYSISSDGLYQIQDNDVKCVITDNIYGYCIDSKMHNLYYSRLDDTGIYMYNTDSCESVKIFEDPEGSQCFTLTYDGEYIWLDDTIYKDAAKYFNKQSQTLNYTIYQLSKDGELIARRVLDDDEKIFAIMHGDKTRMFMFSLKKDAIIYIDKSDIANGDIKEFR</sequence>
<keyword evidence="1" id="KW-0732">Signal</keyword>
<name>A0A413YTN8_9FIRM</name>
<dbReference type="PROSITE" id="PS51257">
    <property type="entry name" value="PROKAR_LIPOPROTEIN"/>
    <property type="match status" value="1"/>
</dbReference>
<evidence type="ECO:0000313" key="2">
    <source>
        <dbReference type="EMBL" id="RHC12441.1"/>
    </source>
</evidence>
<evidence type="ECO:0000313" key="6">
    <source>
        <dbReference type="Proteomes" id="UP000285201"/>
    </source>
</evidence>
<protein>
    <recommendedName>
        <fullName evidence="8">DUF5050 domain-containing protein</fullName>
    </recommendedName>
</protein>
<evidence type="ECO:0000313" key="4">
    <source>
        <dbReference type="EMBL" id="RHL64690.1"/>
    </source>
</evidence>
<dbReference type="AlphaFoldDB" id="A0A413YTN8"/>
<organism evidence="2 7">
    <name type="scientific">Lachnospira eligens</name>
    <dbReference type="NCBI Taxonomy" id="39485"/>
    <lineage>
        <taxon>Bacteria</taxon>
        <taxon>Bacillati</taxon>
        <taxon>Bacillota</taxon>
        <taxon>Clostridia</taxon>
        <taxon>Lachnospirales</taxon>
        <taxon>Lachnospiraceae</taxon>
        <taxon>Lachnospira</taxon>
    </lineage>
</organism>
<feature type="signal peptide" evidence="1">
    <location>
        <begin position="1"/>
        <end position="18"/>
    </location>
</feature>
<dbReference type="SUPFAM" id="SSF50998">
    <property type="entry name" value="Quinoprotein alcohol dehydrogenase-like"/>
    <property type="match status" value="1"/>
</dbReference>
<dbReference type="EMBL" id="QSHM01000011">
    <property type="protein sequence ID" value="RHC12441.1"/>
    <property type="molecule type" value="Genomic_DNA"/>
</dbReference>
<dbReference type="Proteomes" id="UP000284794">
    <property type="component" value="Unassembled WGS sequence"/>
</dbReference>
<feature type="chain" id="PRO_5044397701" description="DUF5050 domain-containing protein" evidence="1">
    <location>
        <begin position="19"/>
        <end position="389"/>
    </location>
</feature>
<dbReference type="RefSeq" id="WP_118009800.1">
    <property type="nucleotide sequence ID" value="NZ_DAWDTH010000008.1"/>
</dbReference>
<evidence type="ECO:0000313" key="5">
    <source>
        <dbReference type="Proteomes" id="UP000284794"/>
    </source>
</evidence>
<evidence type="ECO:0000256" key="1">
    <source>
        <dbReference type="SAM" id="SignalP"/>
    </source>
</evidence>
<dbReference type="Proteomes" id="UP000285844">
    <property type="component" value="Unassembled WGS sequence"/>
</dbReference>
<dbReference type="EMBL" id="QROY01000022">
    <property type="protein sequence ID" value="RHL64690.1"/>
    <property type="molecule type" value="Genomic_DNA"/>
</dbReference>